<gene>
    <name evidence="1" type="ORF">KAR29_11675</name>
</gene>
<dbReference type="EMBL" id="CP072943">
    <property type="protein sequence ID" value="QTX31963.1"/>
    <property type="molecule type" value="Genomic_DNA"/>
</dbReference>
<sequence>MPDVVAFGSVFPGQEFEVHEAEGYRAVADVMIDARIVPHALIGRAR</sequence>
<evidence type="ECO:0000313" key="2">
    <source>
        <dbReference type="Proteomes" id="UP000671879"/>
    </source>
</evidence>
<organism evidence="1 2">
    <name type="scientific">Aminithiophilus ramosus</name>
    <dbReference type="NCBI Taxonomy" id="3029084"/>
    <lineage>
        <taxon>Bacteria</taxon>
        <taxon>Thermotogati</taxon>
        <taxon>Synergistota</taxon>
        <taxon>Synergistia</taxon>
        <taxon>Synergistales</taxon>
        <taxon>Aminithiophilaceae</taxon>
        <taxon>Aminithiophilus</taxon>
    </lineage>
</organism>
<evidence type="ECO:0000313" key="1">
    <source>
        <dbReference type="EMBL" id="QTX31963.1"/>
    </source>
</evidence>
<accession>A0A9Q7AM79</accession>
<proteinExistence type="predicted"/>
<reference evidence="2" key="1">
    <citation type="submission" date="2021-04" db="EMBL/GenBank/DDBJ databases">
        <title>A novel Synergistetes isolate from a pyrite-forming mixed culture.</title>
        <authorList>
            <person name="Bunk B."/>
            <person name="Sproer C."/>
            <person name="Spring S."/>
            <person name="Pester M."/>
        </authorList>
    </citation>
    <scope>NUCLEOTIDE SEQUENCE [LARGE SCALE GENOMIC DNA]</scope>
    <source>
        <strain evidence="2">J.5.4.2-T.3.5.2</strain>
    </source>
</reference>
<name>A0A9Q7AM79_9BACT</name>
<protein>
    <submittedName>
        <fullName evidence="1">Uncharacterized protein</fullName>
    </submittedName>
</protein>
<dbReference type="Proteomes" id="UP000671879">
    <property type="component" value="Chromosome"/>
</dbReference>
<dbReference type="RefSeq" id="WP_274373164.1">
    <property type="nucleotide sequence ID" value="NZ_CP072943.1"/>
</dbReference>
<keyword evidence="2" id="KW-1185">Reference proteome</keyword>
<dbReference type="KEGG" id="aram:KAR29_11675"/>
<dbReference type="AlphaFoldDB" id="A0A9Q7AM79"/>